<dbReference type="EMBL" id="CP011602">
    <property type="protein sequence ID" value="AKL13242.1"/>
    <property type="molecule type" value="Genomic_DNA"/>
</dbReference>
<dbReference type="KEGG" id="kin:AB182_18930"/>
<sequence>MSDNDFSVCKPMESSPSWGLIDVFIWKVVSDKFGGGIGYIQKFKDAWVIHNKNAIRTAAERYSLPVELLAGVCWIEVGGDPNFIDRVAFEVRAFDWSGPAFVDRHLTITNPPEKTSFGFVSMQLRTAARTLGLDVSKMDMNQLRTLANCLEKDVYNINLVAQHLRQLADYDKLPSALSMEDVRIIGARYNRGIIPTLEEIKRNTSYGDFIVNHWQRFSRLIWG</sequence>
<evidence type="ECO:0000313" key="1">
    <source>
        <dbReference type="EMBL" id="AKL13242.1"/>
    </source>
</evidence>
<dbReference type="Proteomes" id="UP000035479">
    <property type="component" value="Chromosome"/>
</dbReference>
<reference evidence="1 2" key="1">
    <citation type="submission" date="2015-06" db="EMBL/GenBank/DDBJ databases">
        <title>Rapid spread of a carbapenem resistance gene driven by multiple levels of genetic mobility.</title>
        <authorList>
            <person name="Sheppard A.E."/>
            <person name="Stoesser N."/>
            <person name="Wilson D."/>
            <person name="Sebra R."/>
            <person name="Kasarskis A."/>
            <person name="Anson L."/>
            <person name="Giess A."/>
            <person name="Pankhurst L."/>
            <person name="Vaughan A."/>
            <person name="Grim C.J."/>
            <person name="Cox H."/>
            <person name="Yeh A."/>
            <person name="Sifri C.D."/>
            <person name="Walker S."/>
            <person name="Peto T.E."/>
            <person name="Crook D.W."/>
            <person name="Mathers A.J."/>
        </authorList>
    </citation>
    <scope>NUCLEOTIDE SEQUENCE [LARGE SCALE GENOMIC DNA]</scope>
    <source>
        <strain evidence="1 2">CAV1151</strain>
    </source>
</reference>
<gene>
    <name evidence="1" type="ORF">AB182_18930</name>
</gene>
<dbReference type="AlphaFoldDB" id="A0AAC8QRJ0"/>
<dbReference type="RefSeq" id="WP_047371454.1">
    <property type="nucleotide sequence ID" value="NZ_CP011602.1"/>
</dbReference>
<dbReference type="Gene3D" id="1.10.530.10">
    <property type="match status" value="1"/>
</dbReference>
<protein>
    <submittedName>
        <fullName evidence="1">Uncharacterized protein</fullName>
    </submittedName>
</protein>
<accession>A0AAC8QRJ0</accession>
<organism evidence="1 2">
    <name type="scientific">Phytobacter ursingii</name>
    <dbReference type="NCBI Taxonomy" id="1972431"/>
    <lineage>
        <taxon>Bacteria</taxon>
        <taxon>Pseudomonadati</taxon>
        <taxon>Pseudomonadota</taxon>
        <taxon>Gammaproteobacteria</taxon>
        <taxon>Enterobacterales</taxon>
        <taxon>Enterobacteriaceae</taxon>
        <taxon>Phytobacter</taxon>
    </lineage>
</organism>
<proteinExistence type="predicted"/>
<name>A0AAC8QRJ0_9ENTR</name>
<evidence type="ECO:0000313" key="2">
    <source>
        <dbReference type="Proteomes" id="UP000035479"/>
    </source>
</evidence>